<evidence type="ECO:0000313" key="5">
    <source>
        <dbReference type="Proteomes" id="UP001500102"/>
    </source>
</evidence>
<proteinExistence type="inferred from homology"/>
<gene>
    <name evidence="4" type="ORF">GCM10009825_04440</name>
</gene>
<comment type="similarity">
    <text evidence="1">Belongs to the short-chain dehydrogenases/reductases (SDR) family.</text>
</comment>
<dbReference type="PRINTS" id="PR00081">
    <property type="entry name" value="GDHRDH"/>
</dbReference>
<evidence type="ECO:0000256" key="3">
    <source>
        <dbReference type="SAM" id="MobiDB-lite"/>
    </source>
</evidence>
<accession>A0ABN2YFZ2</accession>
<keyword evidence="2" id="KW-0560">Oxidoreductase</keyword>
<dbReference type="RefSeq" id="WP_344361566.1">
    <property type="nucleotide sequence ID" value="NZ_BAAAQB010000006.1"/>
</dbReference>
<reference evidence="4 5" key="1">
    <citation type="journal article" date="2019" name="Int. J. Syst. Evol. Microbiol.">
        <title>The Global Catalogue of Microorganisms (GCM) 10K type strain sequencing project: providing services to taxonomists for standard genome sequencing and annotation.</title>
        <authorList>
            <consortium name="The Broad Institute Genomics Platform"/>
            <consortium name="The Broad Institute Genome Sequencing Center for Infectious Disease"/>
            <person name="Wu L."/>
            <person name="Ma J."/>
        </authorList>
    </citation>
    <scope>NUCLEOTIDE SEQUENCE [LARGE SCALE GENOMIC DNA]</scope>
    <source>
        <strain evidence="4 5">JCM 15921</strain>
    </source>
</reference>
<evidence type="ECO:0000313" key="4">
    <source>
        <dbReference type="EMBL" id="GAA2126891.1"/>
    </source>
</evidence>
<dbReference type="Proteomes" id="UP001500102">
    <property type="component" value="Unassembled WGS sequence"/>
</dbReference>
<evidence type="ECO:0000256" key="2">
    <source>
        <dbReference type="ARBA" id="ARBA00023002"/>
    </source>
</evidence>
<dbReference type="SUPFAM" id="SSF51735">
    <property type="entry name" value="NAD(P)-binding Rossmann-fold domains"/>
    <property type="match status" value="1"/>
</dbReference>
<organism evidence="4 5">
    <name type="scientific">Arthrobacter humicola</name>
    <dbReference type="NCBI Taxonomy" id="409291"/>
    <lineage>
        <taxon>Bacteria</taxon>
        <taxon>Bacillati</taxon>
        <taxon>Actinomycetota</taxon>
        <taxon>Actinomycetes</taxon>
        <taxon>Micrococcales</taxon>
        <taxon>Micrococcaceae</taxon>
        <taxon>Arthrobacter</taxon>
    </lineage>
</organism>
<sequence>MSDSSSAAQKQQDQPKDPRTGYYSGSFPEQVQEQPGLTAPMEPKPDHGEESYRGSDALSGKAALITGGDSGIGKAVAIAFAREGADVAISYLPEEEEDAQDTAAWIRKAGRKAVLLPGDGRSEDFAAKIVNDTLTEFGRLDVLVLNAAYQKNRDSFESLPTEEFDRVFKTNLYSLIWTARAAVPHLNAGASIITTASIQAFKPSPELIDYAMTKAAQVAFTKALAQELGPRGIRVNAVAPGPIWTPLIPATAWPDKLSSFGQDTPLQRAGQPAELAPAYVLLASDHGSYISGAVLPVTGGKGL</sequence>
<keyword evidence="5" id="KW-1185">Reference proteome</keyword>
<dbReference type="EMBL" id="BAAAQB010000006">
    <property type="protein sequence ID" value="GAA2126891.1"/>
    <property type="molecule type" value="Genomic_DNA"/>
</dbReference>
<dbReference type="InterPro" id="IPR002347">
    <property type="entry name" value="SDR_fam"/>
</dbReference>
<dbReference type="Gene3D" id="3.40.50.720">
    <property type="entry name" value="NAD(P)-binding Rossmann-like Domain"/>
    <property type="match status" value="1"/>
</dbReference>
<feature type="compositionally biased region" description="Basic and acidic residues" evidence="3">
    <location>
        <begin position="43"/>
        <end position="53"/>
    </location>
</feature>
<dbReference type="PANTHER" id="PTHR48107:SF16">
    <property type="entry name" value="NADPH-DEPENDENT ALDEHYDE REDUCTASE 1, CHLOROPLASTIC"/>
    <property type="match status" value="1"/>
</dbReference>
<protein>
    <submittedName>
        <fullName evidence="4">SDR family oxidoreductase</fullName>
    </submittedName>
</protein>
<feature type="compositionally biased region" description="Low complexity" evidence="3">
    <location>
        <begin position="1"/>
        <end position="12"/>
    </location>
</feature>
<dbReference type="Pfam" id="PF13561">
    <property type="entry name" value="adh_short_C2"/>
    <property type="match status" value="1"/>
</dbReference>
<feature type="region of interest" description="Disordered" evidence="3">
    <location>
        <begin position="1"/>
        <end position="56"/>
    </location>
</feature>
<dbReference type="PANTHER" id="PTHR48107">
    <property type="entry name" value="NADPH-DEPENDENT ALDEHYDE REDUCTASE-LIKE PROTEIN, CHLOROPLASTIC-RELATED"/>
    <property type="match status" value="1"/>
</dbReference>
<comment type="caution">
    <text evidence="4">The sequence shown here is derived from an EMBL/GenBank/DDBJ whole genome shotgun (WGS) entry which is preliminary data.</text>
</comment>
<dbReference type="InterPro" id="IPR036291">
    <property type="entry name" value="NAD(P)-bd_dom_sf"/>
</dbReference>
<dbReference type="PRINTS" id="PR00080">
    <property type="entry name" value="SDRFAMILY"/>
</dbReference>
<name>A0ABN2YFZ2_9MICC</name>
<evidence type="ECO:0000256" key="1">
    <source>
        <dbReference type="ARBA" id="ARBA00006484"/>
    </source>
</evidence>